<feature type="transmembrane region" description="Helical" evidence="1">
    <location>
        <begin position="6"/>
        <end position="26"/>
    </location>
</feature>
<reference evidence="3" key="1">
    <citation type="submission" date="2017-02" db="EMBL/GenBank/DDBJ databases">
        <authorList>
            <person name="Varghese N."/>
            <person name="Submissions S."/>
        </authorList>
    </citation>
    <scope>NUCLEOTIDE SEQUENCE [LARGE SCALE GENOMIC DNA]</scope>
    <source>
        <strain evidence="3">DSM 19608</strain>
    </source>
</reference>
<dbReference type="RefSeq" id="WP_078927626.1">
    <property type="nucleotide sequence ID" value="NZ_FUXB01000036.1"/>
</dbReference>
<name>A0A1T4SK39_VIBCI</name>
<proteinExistence type="predicted"/>
<dbReference type="Proteomes" id="UP000190834">
    <property type="component" value="Unassembled WGS sequence"/>
</dbReference>
<dbReference type="EMBL" id="FUXB01000036">
    <property type="protein sequence ID" value="SKA28562.1"/>
    <property type="molecule type" value="Genomic_DNA"/>
</dbReference>
<keyword evidence="1" id="KW-0472">Membrane</keyword>
<keyword evidence="1" id="KW-1133">Transmembrane helix</keyword>
<sequence length="124" mass="14197">MEELDWSRLIPMSLSALAACVSVFYASKARRAQIKQVENKFEIEQLNDLIEKLKIANAIETHPYDYDDDTFVNGRNLDDVPSKIAKLMQNSLISEALTKTEWELPITNLQSKIDQLCAVRKKLL</sequence>
<keyword evidence="1" id="KW-0812">Transmembrane</keyword>
<keyword evidence="3" id="KW-1185">Reference proteome</keyword>
<gene>
    <name evidence="2" type="ORF">SAMN02745782_03342</name>
</gene>
<dbReference type="AlphaFoldDB" id="A0A1T4SK39"/>
<evidence type="ECO:0000313" key="3">
    <source>
        <dbReference type="Proteomes" id="UP000190834"/>
    </source>
</evidence>
<organism evidence="2 3">
    <name type="scientific">Vibrio cincinnatiensis DSM 19608</name>
    <dbReference type="NCBI Taxonomy" id="1123491"/>
    <lineage>
        <taxon>Bacteria</taxon>
        <taxon>Pseudomonadati</taxon>
        <taxon>Pseudomonadota</taxon>
        <taxon>Gammaproteobacteria</taxon>
        <taxon>Vibrionales</taxon>
        <taxon>Vibrionaceae</taxon>
        <taxon>Vibrio</taxon>
    </lineage>
</organism>
<evidence type="ECO:0000256" key="1">
    <source>
        <dbReference type="SAM" id="Phobius"/>
    </source>
</evidence>
<accession>A0A1T4SK39</accession>
<protein>
    <submittedName>
        <fullName evidence="2">Uncharacterized protein</fullName>
    </submittedName>
</protein>
<evidence type="ECO:0000313" key="2">
    <source>
        <dbReference type="EMBL" id="SKA28562.1"/>
    </source>
</evidence>
<dbReference type="GeneID" id="70581827"/>